<dbReference type="Proteomes" id="UP000000269">
    <property type="component" value="Chromosome"/>
</dbReference>
<dbReference type="OrthoDB" id="2087565at2"/>
<keyword evidence="2" id="KW-1185">Reference proteome</keyword>
<protein>
    <submittedName>
        <fullName evidence="1">Uncharacterized protein</fullName>
    </submittedName>
</protein>
<accession>A8MHW8</accession>
<dbReference type="KEGG" id="aoe:Clos_1860"/>
<sequence length="205" mass="24277">MLEAISYKDLIKDLKKKHGEECQVTVGILIGNAHCNFVKDFILSKIDQYHHRSNHNIDFYFPGYGAYWYGYYGPQETVCVVDGVEWLHSDKLFCEFIDELEYRSKWEYSGETELILINFINGKLDFSEVMVFWLDRMVRDEIIYSPANFFQRIFNMFKNKETLFSVSDKLVLRGIGNSIIDMVKDNVSFLELYNNKWFCTKNISQ</sequence>
<reference evidence="2" key="1">
    <citation type="submission" date="2007-10" db="EMBL/GenBank/DDBJ databases">
        <title>Complete genome of Alkaliphilus oremlandii OhILAs.</title>
        <authorList>
            <person name="Copeland A."/>
            <person name="Lucas S."/>
            <person name="Lapidus A."/>
            <person name="Barry K."/>
            <person name="Detter J.C."/>
            <person name="Glavina del Rio T."/>
            <person name="Hammon N."/>
            <person name="Israni S."/>
            <person name="Dalin E."/>
            <person name="Tice H."/>
            <person name="Pitluck S."/>
            <person name="Chain P."/>
            <person name="Malfatti S."/>
            <person name="Shin M."/>
            <person name="Vergez L."/>
            <person name="Schmutz J."/>
            <person name="Larimer F."/>
            <person name="Land M."/>
            <person name="Hauser L."/>
            <person name="Kyrpides N."/>
            <person name="Mikhailova N."/>
            <person name="Stolz J.F."/>
            <person name="Dawson A."/>
            <person name="Fisher E."/>
            <person name="Crable B."/>
            <person name="Perera E."/>
            <person name="Lisak J."/>
            <person name="Ranganathan M."/>
            <person name="Basu P."/>
            <person name="Richardson P."/>
        </authorList>
    </citation>
    <scope>NUCLEOTIDE SEQUENCE [LARGE SCALE GENOMIC DNA]</scope>
    <source>
        <strain evidence="2">OhILAs</strain>
    </source>
</reference>
<dbReference type="AlphaFoldDB" id="A8MHW8"/>
<dbReference type="EMBL" id="CP000853">
    <property type="protein sequence ID" value="ABW19400.1"/>
    <property type="molecule type" value="Genomic_DNA"/>
</dbReference>
<organism evidence="1 2">
    <name type="scientific">Alkaliphilus oremlandii (strain OhILAs)</name>
    <name type="common">Clostridium oremlandii (strain OhILAs)</name>
    <dbReference type="NCBI Taxonomy" id="350688"/>
    <lineage>
        <taxon>Bacteria</taxon>
        <taxon>Bacillati</taxon>
        <taxon>Bacillota</taxon>
        <taxon>Clostridia</taxon>
        <taxon>Peptostreptococcales</taxon>
        <taxon>Natronincolaceae</taxon>
        <taxon>Alkaliphilus</taxon>
    </lineage>
</organism>
<evidence type="ECO:0000313" key="1">
    <source>
        <dbReference type="EMBL" id="ABW19400.1"/>
    </source>
</evidence>
<proteinExistence type="predicted"/>
<gene>
    <name evidence="1" type="ordered locus">Clos_1860</name>
</gene>
<dbReference type="RefSeq" id="WP_012159712.1">
    <property type="nucleotide sequence ID" value="NC_009922.1"/>
</dbReference>
<name>A8MHW8_ALKOO</name>
<dbReference type="eggNOG" id="ENOG50317UC">
    <property type="taxonomic scope" value="Bacteria"/>
</dbReference>
<evidence type="ECO:0000313" key="2">
    <source>
        <dbReference type="Proteomes" id="UP000000269"/>
    </source>
</evidence>
<dbReference type="HOGENOM" id="CLU_1335599_0_0_9"/>